<gene>
    <name evidence="6" type="ORF">DPMN_143525</name>
</gene>
<dbReference type="Gene3D" id="3.40.30.10">
    <property type="entry name" value="Glutaredoxin"/>
    <property type="match status" value="1"/>
</dbReference>
<evidence type="ECO:0000313" key="7">
    <source>
        <dbReference type="Proteomes" id="UP000828390"/>
    </source>
</evidence>
<dbReference type="InterPro" id="IPR010987">
    <property type="entry name" value="Glutathione-S-Trfase_C-like"/>
</dbReference>
<dbReference type="FunFam" id="3.40.30.10:FF:000035">
    <property type="entry name" value="hematopoietic prostaglandin D synthase"/>
    <property type="match status" value="1"/>
</dbReference>
<dbReference type="AlphaFoldDB" id="A0A9D4GGD7"/>
<dbReference type="CDD" id="cd03192">
    <property type="entry name" value="GST_C_Sigma_like"/>
    <property type="match status" value="1"/>
</dbReference>
<evidence type="ECO:0000313" key="6">
    <source>
        <dbReference type="EMBL" id="KAH3815006.1"/>
    </source>
</evidence>
<proteinExistence type="inferred from homology"/>
<dbReference type="Proteomes" id="UP000828390">
    <property type="component" value="Unassembled WGS sequence"/>
</dbReference>
<dbReference type="InterPro" id="IPR050213">
    <property type="entry name" value="GST_superfamily"/>
</dbReference>
<dbReference type="SFLD" id="SFLDS00019">
    <property type="entry name" value="Glutathione_Transferase_(cytos"/>
    <property type="match status" value="1"/>
</dbReference>
<dbReference type="Pfam" id="PF14497">
    <property type="entry name" value="GST_C_3"/>
    <property type="match status" value="1"/>
</dbReference>
<evidence type="ECO:0000259" key="5">
    <source>
        <dbReference type="PROSITE" id="PS50405"/>
    </source>
</evidence>
<comment type="similarity">
    <text evidence="1">Belongs to the GST superfamily.</text>
</comment>
<evidence type="ECO:0000259" key="4">
    <source>
        <dbReference type="PROSITE" id="PS50404"/>
    </source>
</evidence>
<feature type="domain" description="GST C-terminal" evidence="5">
    <location>
        <begin position="82"/>
        <end position="199"/>
    </location>
</feature>
<name>A0A9D4GGD7_DREPO</name>
<dbReference type="Gene3D" id="1.20.1050.10">
    <property type="match status" value="1"/>
</dbReference>
<dbReference type="InterPro" id="IPR036249">
    <property type="entry name" value="Thioredoxin-like_sf"/>
</dbReference>
<accession>A0A9D4GGD7</accession>
<reference evidence="6" key="1">
    <citation type="journal article" date="2019" name="bioRxiv">
        <title>The Genome of the Zebra Mussel, Dreissena polymorpha: A Resource for Invasive Species Research.</title>
        <authorList>
            <person name="McCartney M.A."/>
            <person name="Auch B."/>
            <person name="Kono T."/>
            <person name="Mallez S."/>
            <person name="Zhang Y."/>
            <person name="Obille A."/>
            <person name="Becker A."/>
            <person name="Abrahante J.E."/>
            <person name="Garbe J."/>
            <person name="Badalamenti J.P."/>
            <person name="Herman A."/>
            <person name="Mangelson H."/>
            <person name="Liachko I."/>
            <person name="Sullivan S."/>
            <person name="Sone E.D."/>
            <person name="Koren S."/>
            <person name="Silverstein K.A.T."/>
            <person name="Beckman K.B."/>
            <person name="Gohl D.M."/>
        </authorList>
    </citation>
    <scope>NUCLEOTIDE SEQUENCE</scope>
    <source>
        <strain evidence="6">Duluth1</strain>
        <tissue evidence="6">Whole animal</tissue>
    </source>
</reference>
<evidence type="ECO:0000256" key="3">
    <source>
        <dbReference type="ARBA" id="ARBA00049616"/>
    </source>
</evidence>
<dbReference type="PROSITE" id="PS50405">
    <property type="entry name" value="GST_CTER"/>
    <property type="match status" value="1"/>
</dbReference>
<evidence type="ECO:0000256" key="2">
    <source>
        <dbReference type="ARBA" id="ARBA00022613"/>
    </source>
</evidence>
<dbReference type="PROSITE" id="PS50404">
    <property type="entry name" value="GST_NTER"/>
    <property type="match status" value="1"/>
</dbReference>
<dbReference type="SFLD" id="SFLDG00363">
    <property type="entry name" value="AMPS_(cytGST):_Alpha-__Mu-__Pi"/>
    <property type="match status" value="1"/>
</dbReference>
<keyword evidence="7" id="KW-1185">Reference proteome</keyword>
<dbReference type="EMBL" id="JAIWYP010000006">
    <property type="protein sequence ID" value="KAH3815006.1"/>
    <property type="molecule type" value="Genomic_DNA"/>
</dbReference>
<feature type="domain" description="GST N-terminal" evidence="4">
    <location>
        <begin position="2"/>
        <end position="80"/>
    </location>
</feature>
<dbReference type="SFLD" id="SFLDG01205">
    <property type="entry name" value="AMPS.1"/>
    <property type="match status" value="1"/>
</dbReference>
<dbReference type="GO" id="GO:0005212">
    <property type="term" value="F:structural constituent of eye lens"/>
    <property type="evidence" value="ECO:0007669"/>
    <property type="project" value="UniProtKB-KW"/>
</dbReference>
<dbReference type="SUPFAM" id="SSF52833">
    <property type="entry name" value="Thioredoxin-like"/>
    <property type="match status" value="1"/>
</dbReference>
<dbReference type="Pfam" id="PF02798">
    <property type="entry name" value="GST_N"/>
    <property type="match status" value="1"/>
</dbReference>
<dbReference type="InterPro" id="IPR036282">
    <property type="entry name" value="Glutathione-S-Trfase_C_sf"/>
</dbReference>
<dbReference type="GO" id="GO:0006749">
    <property type="term" value="P:glutathione metabolic process"/>
    <property type="evidence" value="ECO:0007669"/>
    <property type="project" value="TreeGrafter"/>
</dbReference>
<dbReference type="SUPFAM" id="SSF47616">
    <property type="entry name" value="GST C-terminal domain-like"/>
    <property type="match status" value="1"/>
</dbReference>
<reference evidence="6" key="2">
    <citation type="submission" date="2020-11" db="EMBL/GenBank/DDBJ databases">
        <authorList>
            <person name="McCartney M.A."/>
            <person name="Auch B."/>
            <person name="Kono T."/>
            <person name="Mallez S."/>
            <person name="Becker A."/>
            <person name="Gohl D.M."/>
            <person name="Silverstein K.A.T."/>
            <person name="Koren S."/>
            <person name="Bechman K.B."/>
            <person name="Herman A."/>
            <person name="Abrahante J.E."/>
            <person name="Garbe J."/>
        </authorList>
    </citation>
    <scope>NUCLEOTIDE SEQUENCE</scope>
    <source>
        <strain evidence="6">Duluth1</strain>
        <tissue evidence="6">Whole animal</tissue>
    </source>
</reference>
<dbReference type="OrthoDB" id="414243at2759"/>
<comment type="function">
    <text evidence="3">S-crystallins are structural components of squids and octopi eye lens. Contains relatively little if any GST activity.</text>
</comment>
<dbReference type="PANTHER" id="PTHR11571:SF150">
    <property type="entry name" value="GLUTATHIONE S-TRANSFERASE"/>
    <property type="match status" value="1"/>
</dbReference>
<sequence length="199" mass="22402">MPKYELHYFNGRGRGEVCRLLFVAAGQAFTDTRVEQAEWPKLKPKMPQETLPVLTIDGKTQVSQSLAIARYLAREFKMDGGSSLQQLFVDEFVSTTLDLFTAYAKAAFSPNKEEEMKKFKSESLPKYYKILDSSISSYGKNGFAVGSSLTLADLFVHTALEATGLDELKDYKNLKANRDKVESIDKIKKYLASRPKTAF</sequence>
<dbReference type="PANTHER" id="PTHR11571">
    <property type="entry name" value="GLUTATHIONE S-TRANSFERASE"/>
    <property type="match status" value="1"/>
</dbReference>
<comment type="caution">
    <text evidence="6">The sequence shown here is derived from an EMBL/GenBank/DDBJ whole genome shotgun (WGS) entry which is preliminary data.</text>
</comment>
<dbReference type="GO" id="GO:0004364">
    <property type="term" value="F:glutathione transferase activity"/>
    <property type="evidence" value="ECO:0007669"/>
    <property type="project" value="TreeGrafter"/>
</dbReference>
<dbReference type="CDD" id="cd03039">
    <property type="entry name" value="GST_N_Sigma_like"/>
    <property type="match status" value="1"/>
</dbReference>
<evidence type="ECO:0000256" key="1">
    <source>
        <dbReference type="ARBA" id="ARBA00007409"/>
    </source>
</evidence>
<dbReference type="InterPro" id="IPR004045">
    <property type="entry name" value="Glutathione_S-Trfase_N"/>
</dbReference>
<dbReference type="InterPro" id="IPR040079">
    <property type="entry name" value="Glutathione_S-Trfase"/>
</dbReference>
<organism evidence="6 7">
    <name type="scientific">Dreissena polymorpha</name>
    <name type="common">Zebra mussel</name>
    <name type="synonym">Mytilus polymorpha</name>
    <dbReference type="NCBI Taxonomy" id="45954"/>
    <lineage>
        <taxon>Eukaryota</taxon>
        <taxon>Metazoa</taxon>
        <taxon>Spiralia</taxon>
        <taxon>Lophotrochozoa</taxon>
        <taxon>Mollusca</taxon>
        <taxon>Bivalvia</taxon>
        <taxon>Autobranchia</taxon>
        <taxon>Heteroconchia</taxon>
        <taxon>Euheterodonta</taxon>
        <taxon>Imparidentia</taxon>
        <taxon>Neoheterodontei</taxon>
        <taxon>Myida</taxon>
        <taxon>Dreissenoidea</taxon>
        <taxon>Dreissenidae</taxon>
        <taxon>Dreissena</taxon>
    </lineage>
</organism>
<dbReference type="InterPro" id="IPR004046">
    <property type="entry name" value="GST_C"/>
</dbReference>
<protein>
    <submittedName>
        <fullName evidence="6">Uncharacterized protein</fullName>
    </submittedName>
</protein>
<keyword evidence="2" id="KW-0273">Eye lens protein</keyword>